<proteinExistence type="predicted"/>
<accession>A0ACD1E8Z5</accession>
<dbReference type="EMBL" id="CP076544">
    <property type="protein sequence ID" value="QWS35227.1"/>
    <property type="molecule type" value="Genomic_DNA"/>
</dbReference>
<evidence type="ECO:0000313" key="1">
    <source>
        <dbReference type="EMBL" id="QWS35227.1"/>
    </source>
</evidence>
<gene>
    <name evidence="1" type="ORF">KM842_12370</name>
</gene>
<protein>
    <submittedName>
        <fullName evidence="1">Site-specific integrase</fullName>
    </submittedName>
</protein>
<keyword evidence="2" id="KW-1185">Reference proteome</keyword>
<dbReference type="Proteomes" id="UP000681794">
    <property type="component" value="Chromosome"/>
</dbReference>
<reference evidence="1" key="1">
    <citation type="submission" date="2021-06" db="EMBL/GenBank/DDBJ databases">
        <authorList>
            <person name="Ellington A.J."/>
            <person name="Bryan N.C."/>
            <person name="Christner B.C."/>
            <person name="Reisch C.R."/>
        </authorList>
    </citation>
    <scope>NUCLEOTIDE SEQUENCE</scope>
    <source>
        <strain evidence="1">L6-1</strain>
    </source>
</reference>
<organism evidence="1 2">
    <name type="scientific">Curtobacterium aetherium</name>
    <dbReference type="NCBI Taxonomy" id="2841594"/>
    <lineage>
        <taxon>Bacteria</taxon>
        <taxon>Bacillati</taxon>
        <taxon>Actinomycetota</taxon>
        <taxon>Actinomycetes</taxon>
        <taxon>Micrococcales</taxon>
        <taxon>Microbacteriaceae</taxon>
        <taxon>Curtobacterium</taxon>
    </lineage>
</organism>
<name>A0ACD1E8Z5_9MICO</name>
<evidence type="ECO:0000313" key="2">
    <source>
        <dbReference type="Proteomes" id="UP000681794"/>
    </source>
</evidence>
<sequence length="244" mass="27049">MPHRRLTLSGDRNHITAELFRIRLHHGAHPSSRSQRPYPSGVNQTCSSPFLTHRQVEALASEARYGQLVRLLAYTGLRWGEATALRVRSVDPGRRRLNIREGVTEVNGQHVLGSVKSHERRSVAFPDFLDSAVAAACRDKHPDDRLWSSPAGGFLRPGHSSQGWFARAVQRTMVADASFRRVTPHDLRHTAASLAISAGANVKVVQRMLGHKSAKVTLDTYAALFPDDLDNVTSALSRQRAEQL</sequence>